<reference evidence="3" key="1">
    <citation type="submission" date="2021-05" db="EMBL/GenBank/DDBJ databases">
        <authorList>
            <person name="Alioto T."/>
            <person name="Alioto T."/>
            <person name="Gomez Garrido J."/>
        </authorList>
    </citation>
    <scope>NUCLEOTIDE SEQUENCE</scope>
</reference>
<dbReference type="PANTHER" id="PTHR46601">
    <property type="entry name" value="ULP_PROTEASE DOMAIN-CONTAINING PROTEIN"/>
    <property type="match status" value="1"/>
</dbReference>
<organism evidence="3">
    <name type="scientific">Cacopsylla melanoneura</name>
    <dbReference type="NCBI Taxonomy" id="428564"/>
    <lineage>
        <taxon>Eukaryota</taxon>
        <taxon>Metazoa</taxon>
        <taxon>Ecdysozoa</taxon>
        <taxon>Arthropoda</taxon>
        <taxon>Hexapoda</taxon>
        <taxon>Insecta</taxon>
        <taxon>Pterygota</taxon>
        <taxon>Neoptera</taxon>
        <taxon>Paraneoptera</taxon>
        <taxon>Hemiptera</taxon>
        <taxon>Sternorrhyncha</taxon>
        <taxon>Psylloidea</taxon>
        <taxon>Psyllidae</taxon>
        <taxon>Psyllinae</taxon>
        <taxon>Cacopsylla</taxon>
    </lineage>
</organism>
<evidence type="ECO:0000256" key="1">
    <source>
        <dbReference type="SAM" id="Coils"/>
    </source>
</evidence>
<dbReference type="AlphaFoldDB" id="A0A8D8Z761"/>
<dbReference type="EMBL" id="HBUF01428651">
    <property type="protein sequence ID" value="CAG6741682.1"/>
    <property type="molecule type" value="Transcribed_RNA"/>
</dbReference>
<evidence type="ECO:0000313" key="3">
    <source>
        <dbReference type="EMBL" id="CAG6741684.1"/>
    </source>
</evidence>
<feature type="compositionally biased region" description="Basic and acidic residues" evidence="2">
    <location>
        <begin position="25"/>
        <end position="55"/>
    </location>
</feature>
<accession>A0A8D8Z761</accession>
<feature type="region of interest" description="Disordered" evidence="2">
    <location>
        <begin position="1"/>
        <end position="109"/>
    </location>
</feature>
<name>A0A8D8Z761_9HEMI</name>
<dbReference type="EMBL" id="HBUF01428652">
    <property type="protein sequence ID" value="CAG6741684.1"/>
    <property type="molecule type" value="Transcribed_RNA"/>
</dbReference>
<feature type="coiled-coil region" evidence="1">
    <location>
        <begin position="130"/>
        <end position="174"/>
    </location>
</feature>
<protein>
    <submittedName>
        <fullName evidence="3">Uncharacterized protein</fullName>
    </submittedName>
</protein>
<evidence type="ECO:0000256" key="2">
    <source>
        <dbReference type="SAM" id="MobiDB-lite"/>
    </source>
</evidence>
<dbReference type="PANTHER" id="PTHR46601:SF2">
    <property type="entry name" value="UBIQUITIN-LIKE PROTEASE FAMILY PROFILE DOMAIN-CONTAINING PROTEIN"/>
    <property type="match status" value="1"/>
</dbReference>
<keyword evidence="1" id="KW-0175">Coiled coil</keyword>
<proteinExistence type="predicted"/>
<sequence length="634" mass="74314">MARKKSQKEKYLQKRREQKKLSMRKAQEKLRNDPDKHEQVLQKRREAYKQKKDAGKTISIDKMNPRDKRTIRKNWKIASAKYREKKNEENQTQAFLDDNSPPPSPQPQNYSLEGCQVEVNIVNNYAEAGRKRSRKNREEKNIKIKELEKKLKKAEAEKKKLKKYKNKYYRLKNNEVTPKADYTPRTKVSKLLKKTPVSNELRKKILFGEVISQQIQQNFADTNCKTKRALFQDVIGGKVIEKYKFKRYLEVLTSKRRNTEGYSKQKRIKYHKSIEELRRHVKEFLEQDISSRLTPGKKDTITRNKVKKQKRFLNDSLKNLHSKFVTQYRVYQHISYTLFCRLRPFWIIVPNAATRDTCLCKKHANMSLLVSKLKSLNMIDERTSAEVQTKYSETGEIKYNEYDDKDLVSYHQWSTKSSIEIVRGKEKKCMKTVKEEIKSTKEEIVIEFEKQLGPFNEHCKNIVSQYNAIKELKSNMKNTEALLHFDYSENYGCKYAEEVQSAHFGGSKSQVTLHTSVLYYKNEAGDTVHKCFCTFSASLRHDPVAVCAHLDPVLKNAKDIIQDLDVIHFLSDGPVTQYRNNKMFNLLATYISKQLQVKEIIWHFTEAGHGKGAPDGVGGSTYQKSCRWYCCQGQ</sequence>